<dbReference type="AlphaFoldDB" id="A0A382WKJ5"/>
<feature type="non-terminal residue" evidence="1">
    <location>
        <position position="1"/>
    </location>
</feature>
<name>A0A382WKJ5_9ZZZZ</name>
<sequence length="168" mass="18453">NETSNPEGELAQLLDQFLFPNETETPSEALVELGKLDLALGPKIVNASLPWFLLFADQPEKLPGRLQADHPADKIRTAQEILSNLRPRLEDLAGKQGNSGGTARELLLGLDISSHALSKGLAMLGKESADVLYSDRDLVDRYRETWLERARPGGLEESANLLRDALAR</sequence>
<accession>A0A382WKJ5</accession>
<reference evidence="1" key="1">
    <citation type="submission" date="2018-05" db="EMBL/GenBank/DDBJ databases">
        <authorList>
            <person name="Lanie J.A."/>
            <person name="Ng W.-L."/>
            <person name="Kazmierczak K.M."/>
            <person name="Andrzejewski T.M."/>
            <person name="Davidsen T.M."/>
            <person name="Wayne K.J."/>
            <person name="Tettelin H."/>
            <person name="Glass J.I."/>
            <person name="Rusch D."/>
            <person name="Podicherti R."/>
            <person name="Tsui H.-C.T."/>
            <person name="Winkler M.E."/>
        </authorList>
    </citation>
    <scope>NUCLEOTIDE SEQUENCE</scope>
</reference>
<protein>
    <submittedName>
        <fullName evidence="1">Uncharacterized protein</fullName>
    </submittedName>
</protein>
<gene>
    <name evidence="1" type="ORF">METZ01_LOCUS412310</name>
</gene>
<evidence type="ECO:0000313" key="1">
    <source>
        <dbReference type="EMBL" id="SVD59456.1"/>
    </source>
</evidence>
<proteinExistence type="predicted"/>
<organism evidence="1">
    <name type="scientific">marine metagenome</name>
    <dbReference type="NCBI Taxonomy" id="408172"/>
    <lineage>
        <taxon>unclassified sequences</taxon>
        <taxon>metagenomes</taxon>
        <taxon>ecological metagenomes</taxon>
    </lineage>
</organism>
<dbReference type="EMBL" id="UINC01160673">
    <property type="protein sequence ID" value="SVD59456.1"/>
    <property type="molecule type" value="Genomic_DNA"/>
</dbReference>